<protein>
    <submittedName>
        <fullName evidence="6">Response regulator</fullName>
    </submittedName>
</protein>
<dbReference type="InterPro" id="IPR050595">
    <property type="entry name" value="Bact_response_regulator"/>
</dbReference>
<comment type="caution">
    <text evidence="6">The sequence shown here is derived from an EMBL/GenBank/DDBJ whole genome shotgun (WGS) entry which is preliminary data.</text>
</comment>
<reference evidence="7" key="1">
    <citation type="submission" date="2018-07" db="EMBL/GenBank/DDBJ databases">
        <authorList>
            <person name="Liu B.-T."/>
            <person name="Du Z."/>
        </authorList>
    </citation>
    <scope>NUCLEOTIDE SEQUENCE [LARGE SCALE GENOMIC DNA]</scope>
    <source>
        <strain evidence="7">XYN52</strain>
    </source>
</reference>
<dbReference type="Proteomes" id="UP000253759">
    <property type="component" value="Unassembled WGS sequence"/>
</dbReference>
<keyword evidence="7" id="KW-1185">Reference proteome</keyword>
<dbReference type="OrthoDB" id="9784719at2"/>
<dbReference type="InterPro" id="IPR001789">
    <property type="entry name" value="Sig_transdc_resp-reg_receiver"/>
</dbReference>
<dbReference type="Pfam" id="PF00072">
    <property type="entry name" value="Response_reg"/>
    <property type="match status" value="1"/>
</dbReference>
<feature type="domain" description="Response regulatory" evidence="5">
    <location>
        <begin position="10"/>
        <end position="120"/>
    </location>
</feature>
<sequence>MTHRNDNHPLVLVVEDEPLVRLDVTLALVDAGFAVVEVSDAEQAMDLLASRHSISLVFTDVELAGRMNGLELAHEIKERWPHIPVVVTSGRVEEAGEDADLFIPKPYDTDTVISQARVLAA</sequence>
<dbReference type="SMART" id="SM00448">
    <property type="entry name" value="REC"/>
    <property type="match status" value="1"/>
</dbReference>
<dbReference type="GO" id="GO:0000160">
    <property type="term" value="P:phosphorelay signal transduction system"/>
    <property type="evidence" value="ECO:0007669"/>
    <property type="project" value="InterPro"/>
</dbReference>
<feature type="modified residue" description="4-aspartylphosphate" evidence="4">
    <location>
        <position position="60"/>
    </location>
</feature>
<keyword evidence="3" id="KW-0804">Transcription</keyword>
<accession>A0A369W3J4</accession>
<dbReference type="AlphaFoldDB" id="A0A369W3J4"/>
<gene>
    <name evidence="6" type="ORF">DVH29_11185</name>
</gene>
<keyword evidence="1 4" id="KW-0597">Phosphoprotein</keyword>
<evidence type="ECO:0000256" key="2">
    <source>
        <dbReference type="ARBA" id="ARBA00023015"/>
    </source>
</evidence>
<organism evidence="6 7">
    <name type="scientific">Pelagibacterium lacus</name>
    <dbReference type="NCBI Taxonomy" id="2282655"/>
    <lineage>
        <taxon>Bacteria</taxon>
        <taxon>Pseudomonadati</taxon>
        <taxon>Pseudomonadota</taxon>
        <taxon>Alphaproteobacteria</taxon>
        <taxon>Hyphomicrobiales</taxon>
        <taxon>Devosiaceae</taxon>
        <taxon>Pelagibacterium</taxon>
    </lineage>
</organism>
<evidence type="ECO:0000256" key="3">
    <source>
        <dbReference type="ARBA" id="ARBA00023163"/>
    </source>
</evidence>
<proteinExistence type="predicted"/>
<dbReference type="EMBL" id="QQNH01000015">
    <property type="protein sequence ID" value="RDE08567.1"/>
    <property type="molecule type" value="Genomic_DNA"/>
</dbReference>
<evidence type="ECO:0000313" key="6">
    <source>
        <dbReference type="EMBL" id="RDE08567.1"/>
    </source>
</evidence>
<name>A0A369W3J4_9HYPH</name>
<evidence type="ECO:0000313" key="7">
    <source>
        <dbReference type="Proteomes" id="UP000253759"/>
    </source>
</evidence>
<dbReference type="PANTHER" id="PTHR44591:SF3">
    <property type="entry name" value="RESPONSE REGULATORY DOMAIN-CONTAINING PROTEIN"/>
    <property type="match status" value="1"/>
</dbReference>
<dbReference type="RefSeq" id="WP_114646261.1">
    <property type="nucleotide sequence ID" value="NZ_QQNH01000015.1"/>
</dbReference>
<evidence type="ECO:0000256" key="1">
    <source>
        <dbReference type="ARBA" id="ARBA00022553"/>
    </source>
</evidence>
<dbReference type="InterPro" id="IPR011006">
    <property type="entry name" value="CheY-like_superfamily"/>
</dbReference>
<dbReference type="PANTHER" id="PTHR44591">
    <property type="entry name" value="STRESS RESPONSE REGULATOR PROTEIN 1"/>
    <property type="match status" value="1"/>
</dbReference>
<evidence type="ECO:0000259" key="5">
    <source>
        <dbReference type="PROSITE" id="PS50110"/>
    </source>
</evidence>
<dbReference type="Gene3D" id="3.40.50.2300">
    <property type="match status" value="1"/>
</dbReference>
<dbReference type="SUPFAM" id="SSF52172">
    <property type="entry name" value="CheY-like"/>
    <property type="match status" value="1"/>
</dbReference>
<evidence type="ECO:0000256" key="4">
    <source>
        <dbReference type="PROSITE-ProRule" id="PRU00169"/>
    </source>
</evidence>
<keyword evidence="2" id="KW-0805">Transcription regulation</keyword>
<dbReference type="PROSITE" id="PS50110">
    <property type="entry name" value="RESPONSE_REGULATORY"/>
    <property type="match status" value="1"/>
</dbReference>